<feature type="transmembrane region" description="Helical" evidence="14">
    <location>
        <begin position="67"/>
        <end position="85"/>
    </location>
</feature>
<evidence type="ECO:0000256" key="11">
    <source>
        <dbReference type="ARBA" id="ARBA00023303"/>
    </source>
</evidence>
<dbReference type="GO" id="GO:0015280">
    <property type="term" value="F:ligand-gated sodium channel activity"/>
    <property type="evidence" value="ECO:0007669"/>
    <property type="project" value="TreeGrafter"/>
</dbReference>
<dbReference type="PANTHER" id="PTHR11690:SF240">
    <property type="entry name" value="PICKPOCKET 25-RELATED"/>
    <property type="match status" value="1"/>
</dbReference>
<evidence type="ECO:0000256" key="14">
    <source>
        <dbReference type="SAM" id="Phobius"/>
    </source>
</evidence>
<comment type="similarity">
    <text evidence="2 12">Belongs to the amiloride-sensitive sodium channel (TC 1.A.6) family.</text>
</comment>
<keyword evidence="16" id="KW-1185">Reference proteome</keyword>
<keyword evidence="3 12" id="KW-0813">Transport</keyword>
<evidence type="ECO:0000256" key="3">
    <source>
        <dbReference type="ARBA" id="ARBA00022448"/>
    </source>
</evidence>
<evidence type="ECO:0000256" key="6">
    <source>
        <dbReference type="ARBA" id="ARBA00022989"/>
    </source>
</evidence>
<dbReference type="GO" id="GO:0005886">
    <property type="term" value="C:plasma membrane"/>
    <property type="evidence" value="ECO:0007669"/>
    <property type="project" value="TreeGrafter"/>
</dbReference>
<keyword evidence="10 12" id="KW-0739">Sodium transport</keyword>
<evidence type="ECO:0000256" key="5">
    <source>
        <dbReference type="ARBA" id="ARBA00022692"/>
    </source>
</evidence>
<dbReference type="Pfam" id="PF00858">
    <property type="entry name" value="ASC"/>
    <property type="match status" value="1"/>
</dbReference>
<accession>A0A6H5GGZ0</accession>
<dbReference type="Gene3D" id="1.10.287.820">
    <property type="entry name" value="Acid-sensing ion channel domain"/>
    <property type="match status" value="1"/>
</dbReference>
<name>A0A6H5GGZ0_9HEMI</name>
<dbReference type="PANTHER" id="PTHR11690">
    <property type="entry name" value="AMILORIDE-SENSITIVE SODIUM CHANNEL-RELATED"/>
    <property type="match status" value="1"/>
</dbReference>
<gene>
    <name evidence="15" type="ORF">NTEN_LOCUS7742</name>
</gene>
<feature type="compositionally biased region" description="Basic and acidic residues" evidence="13">
    <location>
        <begin position="13"/>
        <end position="28"/>
    </location>
</feature>
<evidence type="ECO:0000256" key="2">
    <source>
        <dbReference type="ARBA" id="ARBA00007193"/>
    </source>
</evidence>
<evidence type="ECO:0000256" key="1">
    <source>
        <dbReference type="ARBA" id="ARBA00004141"/>
    </source>
</evidence>
<keyword evidence="11 12" id="KW-0407">Ion channel</keyword>
<organism evidence="15 16">
    <name type="scientific">Nesidiocoris tenuis</name>
    <dbReference type="NCBI Taxonomy" id="355587"/>
    <lineage>
        <taxon>Eukaryota</taxon>
        <taxon>Metazoa</taxon>
        <taxon>Ecdysozoa</taxon>
        <taxon>Arthropoda</taxon>
        <taxon>Hexapoda</taxon>
        <taxon>Insecta</taxon>
        <taxon>Pterygota</taxon>
        <taxon>Neoptera</taxon>
        <taxon>Paraneoptera</taxon>
        <taxon>Hemiptera</taxon>
        <taxon>Heteroptera</taxon>
        <taxon>Panheteroptera</taxon>
        <taxon>Cimicomorpha</taxon>
        <taxon>Miridae</taxon>
        <taxon>Dicyphina</taxon>
        <taxon>Nesidiocoris</taxon>
    </lineage>
</organism>
<keyword evidence="9 14" id="KW-0472">Membrane</keyword>
<dbReference type="AlphaFoldDB" id="A0A6H5GGZ0"/>
<protein>
    <submittedName>
        <fullName evidence="15">Uncharacterized protein</fullName>
    </submittedName>
</protein>
<keyword evidence="5 12" id="KW-0812">Transmembrane</keyword>
<comment type="subcellular location">
    <subcellularLocation>
        <location evidence="1">Membrane</location>
        <topology evidence="1">Multi-pass membrane protein</topology>
    </subcellularLocation>
</comment>
<evidence type="ECO:0000256" key="7">
    <source>
        <dbReference type="ARBA" id="ARBA00023053"/>
    </source>
</evidence>
<keyword evidence="7" id="KW-0915">Sodium</keyword>
<evidence type="ECO:0000256" key="12">
    <source>
        <dbReference type="RuleBase" id="RU000679"/>
    </source>
</evidence>
<dbReference type="Proteomes" id="UP000479000">
    <property type="component" value="Unassembled WGS sequence"/>
</dbReference>
<proteinExistence type="inferred from homology"/>
<evidence type="ECO:0000256" key="8">
    <source>
        <dbReference type="ARBA" id="ARBA00023065"/>
    </source>
</evidence>
<dbReference type="OrthoDB" id="6628406at2759"/>
<dbReference type="InterPro" id="IPR001873">
    <property type="entry name" value="ENaC"/>
</dbReference>
<evidence type="ECO:0000256" key="4">
    <source>
        <dbReference type="ARBA" id="ARBA00022461"/>
    </source>
</evidence>
<dbReference type="EMBL" id="CADCXU010011827">
    <property type="protein sequence ID" value="CAB0001955.1"/>
    <property type="molecule type" value="Genomic_DNA"/>
</dbReference>
<reference evidence="15 16" key="1">
    <citation type="submission" date="2020-02" db="EMBL/GenBank/DDBJ databases">
        <authorList>
            <person name="Ferguson B K."/>
        </authorList>
    </citation>
    <scope>NUCLEOTIDE SEQUENCE [LARGE SCALE GENOMIC DNA]</scope>
</reference>
<keyword evidence="6 14" id="KW-1133">Transmembrane helix</keyword>
<feature type="region of interest" description="Disordered" evidence="13">
    <location>
        <begin position="1"/>
        <end position="28"/>
    </location>
</feature>
<evidence type="ECO:0000256" key="13">
    <source>
        <dbReference type="SAM" id="MobiDB-lite"/>
    </source>
</evidence>
<dbReference type="Gene3D" id="1.10.287.770">
    <property type="entry name" value="YojJ-like"/>
    <property type="match status" value="1"/>
</dbReference>
<sequence length="482" mass="56120">MAVVEVSSPRNSGAKDGRTAKEKEKPEKNRPTCLKLIRDFSLLFMNTSSIHGFSQITTRKRHPIESILWIVAVAAAIWGTVTVNLSTWNRFQETPTVVSIERNYHDWNTSFPAIAICPTAKYWNKSFDEVLAKHPYVRDKEAFVEFFKGLVEGSYLTWNQTLKTPFYEVHPKDFWKIVYDISYKFTYNVSNSNMEYYNVLTMKMFMTDYGICYSYNSQAAVYNEREYWEKNKWEYYTNLPLFNGNPLDGDIFAQVMNMNTGYTMFLMDPYELPDVATKYIRATNNSYKTLDVTALSIASSDSIRDLTYNQRKCRFAEEAAGLETTPSYSYYSCRQECRMRLSKKLCGCVPYFYRPLDKYPVCNFDGIKCLMKHGERLHFLRGTDDKCDCLPLCSETTYVVSVDNTMDWNLGTNLKWGLVKYPKLRYKRDILFGLSDLIVAIGGTAGLFLGCSLLSFAEIFYFFTVRFAFYVWKHLSRSTYKQ</sequence>
<keyword evidence="4 12" id="KW-0894">Sodium channel</keyword>
<evidence type="ECO:0000313" key="16">
    <source>
        <dbReference type="Proteomes" id="UP000479000"/>
    </source>
</evidence>
<evidence type="ECO:0000313" key="15">
    <source>
        <dbReference type="EMBL" id="CAB0001955.1"/>
    </source>
</evidence>
<keyword evidence="8 12" id="KW-0406">Ion transport</keyword>
<evidence type="ECO:0000256" key="10">
    <source>
        <dbReference type="ARBA" id="ARBA00023201"/>
    </source>
</evidence>
<evidence type="ECO:0000256" key="9">
    <source>
        <dbReference type="ARBA" id="ARBA00023136"/>
    </source>
</evidence>